<dbReference type="AlphaFoldDB" id="A0A6I3KBV2"/>
<accession>A0A6I3KBV2</accession>
<organism evidence="1 2">
    <name type="scientific">Corynebacterium aurimucosum</name>
    <dbReference type="NCBI Taxonomy" id="169292"/>
    <lineage>
        <taxon>Bacteria</taxon>
        <taxon>Bacillati</taxon>
        <taxon>Actinomycetota</taxon>
        <taxon>Actinomycetes</taxon>
        <taxon>Mycobacteriales</taxon>
        <taxon>Corynebacteriaceae</taxon>
        <taxon>Corynebacterium</taxon>
    </lineage>
</organism>
<evidence type="ECO:0000313" key="1">
    <source>
        <dbReference type="EMBL" id="MTD91829.1"/>
    </source>
</evidence>
<name>A0A6I3KBV2_9CORY</name>
<comment type="caution">
    <text evidence="1">The sequence shown here is derived from an EMBL/GenBank/DDBJ whole genome shotgun (WGS) entry which is preliminary data.</text>
</comment>
<proteinExistence type="predicted"/>
<dbReference type="EMBL" id="VIOG01000008">
    <property type="protein sequence ID" value="MTD91829.1"/>
    <property type="molecule type" value="Genomic_DNA"/>
</dbReference>
<gene>
    <name evidence="1" type="ORF">FME68_08120</name>
</gene>
<protein>
    <submittedName>
        <fullName evidence="1">Porin</fullName>
    </submittedName>
</protein>
<sequence>MGTFSSTGILGDILSVLYALGDMASGAKKLIGLL</sequence>
<evidence type="ECO:0000313" key="2">
    <source>
        <dbReference type="Proteomes" id="UP000432568"/>
    </source>
</evidence>
<dbReference type="Proteomes" id="UP000432568">
    <property type="component" value="Unassembled WGS sequence"/>
</dbReference>
<reference evidence="1 2" key="1">
    <citation type="submission" date="2019-07" db="EMBL/GenBank/DDBJ databases">
        <title>Draft genome of C. aurimucosum strain 332.</title>
        <authorList>
            <person name="Pacheco L.G.C."/>
            <person name="Aguiar E.R.G.R."/>
            <person name="Barberis C.M."/>
            <person name="Almuzara M.N."/>
            <person name="Traglia G.M."/>
            <person name="Santos C.S."/>
            <person name="Vay C.A."/>
            <person name="Rocha D.J.P.G."/>
        </authorList>
    </citation>
    <scope>NUCLEOTIDE SEQUENCE [LARGE SCALE GENOMIC DNA]</scope>
    <source>
        <strain evidence="1 2">332</strain>
    </source>
</reference>